<keyword evidence="3" id="KW-1185">Reference proteome</keyword>
<accession>A0A6G5QES7</accession>
<proteinExistence type="predicted"/>
<evidence type="ECO:0000313" key="2">
    <source>
        <dbReference type="EMBL" id="QCD44195.1"/>
    </source>
</evidence>
<sequence>MKQELILTSQDILEYQTLAIFGSKKARNMLKFNTLGIFAELMIAFFIIEKLFSIKYLSVAGIVLGVLWLIFYPKFLKQKRLKILKRLKNENELNKTMFIELFDDEFSFYENEAKERFAYSQITEIYETAGVYVVYIGTLYIILPKPKCEHIISALAKKSGKYILKFENLNYQNVIEGKF</sequence>
<reference evidence="2 3" key="1">
    <citation type="submission" date="2016-07" db="EMBL/GenBank/DDBJ databases">
        <title>Comparative genomics of the Campylobacter concisus group.</title>
        <authorList>
            <person name="Miller W.G."/>
            <person name="Yee E."/>
            <person name="Chapman M.H."/>
            <person name="Huynh S."/>
            <person name="Bono J.L."/>
            <person name="On S.L.W."/>
            <person name="StLeger J."/>
            <person name="Foster G."/>
            <person name="Parker C.T."/>
        </authorList>
    </citation>
    <scope>NUCLEOTIDE SEQUENCE [LARGE SCALE GENOMIC DNA]</scope>
    <source>
        <strain evidence="2 3">CCUG 21559</strain>
    </source>
</reference>
<gene>
    <name evidence="2" type="ORF">CMUC_0382</name>
</gene>
<feature type="transmembrane region" description="Helical" evidence="1">
    <location>
        <begin position="54"/>
        <end position="72"/>
    </location>
</feature>
<name>A0A6G5QES7_9BACT</name>
<evidence type="ECO:0000256" key="1">
    <source>
        <dbReference type="SAM" id="Phobius"/>
    </source>
</evidence>
<keyword evidence="1" id="KW-1133">Transmembrane helix</keyword>
<dbReference type="EMBL" id="CP012542">
    <property type="protein sequence ID" value="QCD44195.1"/>
    <property type="molecule type" value="Genomic_DNA"/>
</dbReference>
<dbReference type="RefSeq" id="WP_034968456.1">
    <property type="nucleotide sequence ID" value="NZ_CP012542.1"/>
</dbReference>
<dbReference type="AlphaFoldDB" id="A0A6G5QES7"/>
<keyword evidence="1" id="KW-0472">Membrane</keyword>
<evidence type="ECO:0000313" key="3">
    <source>
        <dbReference type="Proteomes" id="UP000503264"/>
    </source>
</evidence>
<keyword evidence="1" id="KW-0812">Transmembrane</keyword>
<protein>
    <submittedName>
        <fullName evidence="2">Putative membrane protein (YcxB domain)</fullName>
    </submittedName>
</protein>
<dbReference type="Proteomes" id="UP000503264">
    <property type="component" value="Chromosome"/>
</dbReference>
<feature type="transmembrane region" description="Helical" evidence="1">
    <location>
        <begin position="30"/>
        <end position="48"/>
    </location>
</feature>
<organism evidence="2 3">
    <name type="scientific">Campylobacter mucosalis CCUG 21559</name>
    <dbReference type="NCBI Taxonomy" id="1032067"/>
    <lineage>
        <taxon>Bacteria</taxon>
        <taxon>Pseudomonadati</taxon>
        <taxon>Campylobacterota</taxon>
        <taxon>Epsilonproteobacteria</taxon>
        <taxon>Campylobacterales</taxon>
        <taxon>Campylobacteraceae</taxon>
        <taxon>Campylobacter</taxon>
    </lineage>
</organism>